<evidence type="ECO:0000256" key="1">
    <source>
        <dbReference type="ARBA" id="ARBA00010876"/>
    </source>
</evidence>
<evidence type="ECO:0000259" key="6">
    <source>
        <dbReference type="SMART" id="SM00363"/>
    </source>
</evidence>
<dbReference type="SUPFAM" id="SSF55174">
    <property type="entry name" value="Alpha-L RNA-binding motif"/>
    <property type="match status" value="1"/>
</dbReference>
<dbReference type="EMBL" id="CP157897">
    <property type="protein sequence ID" value="XBT18908.1"/>
    <property type="molecule type" value="Genomic_DNA"/>
</dbReference>
<feature type="domain" description="RNA-binding S4" evidence="6">
    <location>
        <begin position="14"/>
        <end position="77"/>
    </location>
</feature>
<dbReference type="PANTHER" id="PTHR21600:SF44">
    <property type="entry name" value="RIBOSOMAL LARGE SUBUNIT PSEUDOURIDINE SYNTHASE D"/>
    <property type="match status" value="1"/>
</dbReference>
<dbReference type="SMART" id="SM00363">
    <property type="entry name" value="S4"/>
    <property type="match status" value="1"/>
</dbReference>
<proteinExistence type="inferred from homology"/>
<dbReference type="PROSITE" id="PS50889">
    <property type="entry name" value="S4"/>
    <property type="match status" value="1"/>
</dbReference>
<dbReference type="GO" id="GO:0000455">
    <property type="term" value="P:enzyme-directed rRNA pseudouridine synthesis"/>
    <property type="evidence" value="ECO:0007669"/>
    <property type="project" value="TreeGrafter"/>
</dbReference>
<dbReference type="InterPro" id="IPR006145">
    <property type="entry name" value="PsdUridine_synth_RsuA/RluA"/>
</dbReference>
<dbReference type="Gene3D" id="3.30.2350.10">
    <property type="entry name" value="Pseudouridine synthase"/>
    <property type="match status" value="1"/>
</dbReference>
<dbReference type="GO" id="GO:0003723">
    <property type="term" value="F:RNA binding"/>
    <property type="evidence" value="ECO:0007669"/>
    <property type="project" value="UniProtKB-KW"/>
</dbReference>
<dbReference type="CDD" id="cd02869">
    <property type="entry name" value="PseudoU_synth_RluA_like"/>
    <property type="match status" value="1"/>
</dbReference>
<keyword evidence="2 5" id="KW-0413">Isomerase</keyword>
<dbReference type="InterPro" id="IPR020103">
    <property type="entry name" value="PsdUridine_synth_cat_dom_sf"/>
</dbReference>
<dbReference type="Gene3D" id="3.10.290.10">
    <property type="entry name" value="RNA-binding S4 domain"/>
    <property type="match status" value="1"/>
</dbReference>
<comment type="similarity">
    <text evidence="1 5">Belongs to the pseudouridine synthase RluA family.</text>
</comment>
<evidence type="ECO:0000313" key="7">
    <source>
        <dbReference type="EMBL" id="XBT18908.1"/>
    </source>
</evidence>
<dbReference type="PROSITE" id="PS01129">
    <property type="entry name" value="PSI_RLU"/>
    <property type="match status" value="1"/>
</dbReference>
<dbReference type="PANTHER" id="PTHR21600">
    <property type="entry name" value="MITOCHONDRIAL RNA PSEUDOURIDINE SYNTHASE"/>
    <property type="match status" value="1"/>
</dbReference>
<sequence length="310" mass="37810">MKYLKFSNFKYINIRIDLCLTYILKFSRNYIQKLINKKKIFINNFIIKKKYIIKKYDIIYIKNIYIINKYMWNKNLNILYEDNYILIINKPYNLVVHPIKNKNIISLLDILYYKYKYLTILKKYKIGLINRLDKDTTGIILIAKNLLTLLFLQNQFKNHLIKKTYITIVIGIFSSKKNFFIKKNIKKCKNSIKMRLNKFGKIAITKFKILKQLKYHTVLKCYPITGRTHQIRLHLNSINKSILNDKIYKNNFFKCYKKIDKLKLKNIFIKFNRLALHSYSIKFLHPFYKKKIKIKCKLPKDFIYFINKWK</sequence>
<gene>
    <name evidence="7" type="ORF">ABPD24_00350</name>
</gene>
<keyword evidence="4" id="KW-0694">RNA-binding</keyword>
<feature type="active site" evidence="3">
    <location>
        <position position="133"/>
    </location>
</feature>
<dbReference type="NCBIfam" id="TIGR00005">
    <property type="entry name" value="rluA_subfam"/>
    <property type="match status" value="1"/>
</dbReference>
<comment type="function">
    <text evidence="5">Responsible for synthesis of pseudouridine from uracil.</text>
</comment>
<dbReference type="InterPro" id="IPR006225">
    <property type="entry name" value="PsdUridine_synth_RluC/D"/>
</dbReference>
<accession>A0AAU7QSR9</accession>
<dbReference type="GO" id="GO:0120159">
    <property type="term" value="F:rRNA pseudouridine synthase activity"/>
    <property type="evidence" value="ECO:0007669"/>
    <property type="project" value="UniProtKB-ARBA"/>
</dbReference>
<dbReference type="InterPro" id="IPR050188">
    <property type="entry name" value="RluA_PseudoU_synthase"/>
</dbReference>
<comment type="catalytic activity">
    <reaction evidence="5">
        <text>a uridine in RNA = a pseudouridine in RNA</text>
        <dbReference type="Rhea" id="RHEA:48348"/>
        <dbReference type="Rhea" id="RHEA-COMP:12068"/>
        <dbReference type="Rhea" id="RHEA-COMP:12069"/>
        <dbReference type="ChEBI" id="CHEBI:65314"/>
        <dbReference type="ChEBI" id="CHEBI:65315"/>
    </reaction>
</comment>
<evidence type="ECO:0000256" key="2">
    <source>
        <dbReference type="ARBA" id="ARBA00023235"/>
    </source>
</evidence>
<reference evidence="7" key="1">
    <citation type="submission" date="2024-06" db="EMBL/GenBank/DDBJ databases">
        <title>Diversity, functionality, and evolutionary history of bacterial symbionts in false click beetles (Coleoptera, Throscidae).</title>
        <authorList>
            <person name="Wierz J.C."/>
            <person name="Malm H."/>
            <person name="Kaltenpoth M."/>
            <person name="Engl T."/>
        </authorList>
    </citation>
    <scope>NUCLEOTIDE SEQUENCE</scope>
    <source>
        <strain evidence="7">AspAUS03</strain>
    </source>
</reference>
<name>A0AAU7QSR9_9FLAO</name>
<dbReference type="EC" id="5.4.99.-" evidence="5"/>
<evidence type="ECO:0000256" key="4">
    <source>
        <dbReference type="PROSITE-ProRule" id="PRU00182"/>
    </source>
</evidence>
<dbReference type="InterPro" id="IPR036986">
    <property type="entry name" value="S4_RNA-bd_sf"/>
</dbReference>
<protein>
    <recommendedName>
        <fullName evidence="5">Pseudouridine synthase</fullName>
        <ecNumber evidence="5">5.4.99.-</ecNumber>
    </recommendedName>
</protein>
<dbReference type="InterPro" id="IPR006224">
    <property type="entry name" value="PsdUridine_synth_RluA-like_CS"/>
</dbReference>
<dbReference type="Pfam" id="PF00849">
    <property type="entry name" value="PseudoU_synth_2"/>
    <property type="match status" value="1"/>
</dbReference>
<evidence type="ECO:0000256" key="5">
    <source>
        <dbReference type="RuleBase" id="RU362028"/>
    </source>
</evidence>
<dbReference type="InterPro" id="IPR002942">
    <property type="entry name" value="S4_RNA-bd"/>
</dbReference>
<dbReference type="AlphaFoldDB" id="A0AAU7QSR9"/>
<evidence type="ECO:0000256" key="3">
    <source>
        <dbReference type="PIRSR" id="PIRSR606225-1"/>
    </source>
</evidence>
<organism evidence="7">
    <name type="scientific">Candidatus Shikimatogenerans sp. AspAUS03</name>
    <dbReference type="NCBI Taxonomy" id="3158563"/>
    <lineage>
        <taxon>Bacteria</taxon>
        <taxon>Pseudomonadati</taxon>
        <taxon>Bacteroidota</taxon>
        <taxon>Flavobacteriia</taxon>
        <taxon>Flavobacteriales</taxon>
        <taxon>Candidatus Shikimatogenerans</taxon>
    </lineage>
</organism>
<dbReference type="SUPFAM" id="SSF55120">
    <property type="entry name" value="Pseudouridine synthase"/>
    <property type="match status" value="1"/>
</dbReference>